<keyword evidence="9" id="KW-1185">Reference proteome</keyword>
<dbReference type="AlphaFoldDB" id="A0A0M8N5W8"/>
<evidence type="ECO:0000256" key="3">
    <source>
        <dbReference type="ARBA" id="ARBA00023159"/>
    </source>
</evidence>
<sequence length="431" mass="48003">MDFAQSYPGEHDQDTGMLLASPFVQTPFAHPSSFPLSQQHEQQQQQQFLQQRQSALPVQQQQQPSQPQHFSHQRQARSSMQFLQPEDPSYLRQPSSPPSQRSHYHYGPNPLQSPSDEVLNAAASLVLSSPAVVNGHHQALPRSQRHLDPAIGHLQHQPLEEFREVNRRGMTRARGNNVLSEWQMVPRVPRTSRSAVPVDFQWGSDVSFGASQGFSSEINEVAAESMQEEQFKVLECLEPSKSTATTRPGSPSSSGQSNQIIANSQDLLEAGNSIAQGAGAASKTSSRKKLRDGRDDSFAEREDLVVDQREESAPRVAKPTRKRTLKTERDSATPGPSRKTGAVVKRRKPSAAAAAKPPRHNLTEEEKRRHHILSEQKRRTSIKDAFVRLGQTVPALRNARFSKSNMLRLTANWAAELLAGNDELARKLEDL</sequence>
<accession>A0A0M8N5W8</accession>
<organism evidence="8 9">
    <name type="scientific">Escovopsis weberi</name>
    <dbReference type="NCBI Taxonomy" id="150374"/>
    <lineage>
        <taxon>Eukaryota</taxon>
        <taxon>Fungi</taxon>
        <taxon>Dikarya</taxon>
        <taxon>Ascomycota</taxon>
        <taxon>Pezizomycotina</taxon>
        <taxon>Sordariomycetes</taxon>
        <taxon>Hypocreomycetidae</taxon>
        <taxon>Hypocreales</taxon>
        <taxon>Hypocreaceae</taxon>
        <taxon>Escovopsis</taxon>
    </lineage>
</organism>
<keyword evidence="3" id="KW-0010">Activator</keyword>
<evidence type="ECO:0000256" key="5">
    <source>
        <dbReference type="ARBA" id="ARBA00023242"/>
    </source>
</evidence>
<dbReference type="Gene3D" id="4.10.280.10">
    <property type="entry name" value="Helix-loop-helix DNA-binding domain"/>
    <property type="match status" value="1"/>
</dbReference>
<dbReference type="GO" id="GO:0003700">
    <property type="term" value="F:DNA-binding transcription factor activity"/>
    <property type="evidence" value="ECO:0007669"/>
    <property type="project" value="TreeGrafter"/>
</dbReference>
<feature type="compositionally biased region" description="Low complexity" evidence="6">
    <location>
        <begin position="88"/>
        <end position="101"/>
    </location>
</feature>
<keyword evidence="2" id="KW-0238">DNA-binding</keyword>
<feature type="region of interest" description="Disordered" evidence="6">
    <location>
        <begin position="1"/>
        <end position="115"/>
    </location>
</feature>
<keyword evidence="1" id="KW-0805">Transcription regulation</keyword>
<name>A0A0M8N5W8_ESCWE</name>
<dbReference type="GO" id="GO:0090575">
    <property type="term" value="C:RNA polymerase II transcription regulator complex"/>
    <property type="evidence" value="ECO:0007669"/>
    <property type="project" value="TreeGrafter"/>
</dbReference>
<dbReference type="SMART" id="SM00353">
    <property type="entry name" value="HLH"/>
    <property type="match status" value="1"/>
</dbReference>
<dbReference type="EMBL" id="LGSR01000017">
    <property type="protein sequence ID" value="KOS20610.1"/>
    <property type="molecule type" value="Genomic_DNA"/>
</dbReference>
<keyword evidence="4" id="KW-0804">Transcription</keyword>
<feature type="compositionally biased region" description="Low complexity" evidence="6">
    <location>
        <begin position="38"/>
        <end position="70"/>
    </location>
</feature>
<comment type="caution">
    <text evidence="8">The sequence shown here is derived from an EMBL/GenBank/DDBJ whole genome shotgun (WGS) entry which is preliminary data.</text>
</comment>
<dbReference type="Pfam" id="PF00010">
    <property type="entry name" value="HLH"/>
    <property type="match status" value="1"/>
</dbReference>
<feature type="region of interest" description="Disordered" evidence="6">
    <location>
        <begin position="276"/>
        <end position="372"/>
    </location>
</feature>
<dbReference type="GO" id="GO:0046983">
    <property type="term" value="F:protein dimerization activity"/>
    <property type="evidence" value="ECO:0007669"/>
    <property type="project" value="InterPro"/>
</dbReference>
<dbReference type="Proteomes" id="UP000053831">
    <property type="component" value="Unassembled WGS sequence"/>
</dbReference>
<protein>
    <recommendedName>
        <fullName evidence="7">BHLH domain-containing protein</fullName>
    </recommendedName>
</protein>
<evidence type="ECO:0000256" key="1">
    <source>
        <dbReference type="ARBA" id="ARBA00023015"/>
    </source>
</evidence>
<dbReference type="PANTHER" id="PTHR10328">
    <property type="entry name" value="PROTEIN MAX MYC-ASSOCIATED FACTOR X"/>
    <property type="match status" value="1"/>
</dbReference>
<evidence type="ECO:0000313" key="9">
    <source>
        <dbReference type="Proteomes" id="UP000053831"/>
    </source>
</evidence>
<evidence type="ECO:0000313" key="8">
    <source>
        <dbReference type="EMBL" id="KOS20610.1"/>
    </source>
</evidence>
<evidence type="ECO:0000256" key="2">
    <source>
        <dbReference type="ARBA" id="ARBA00023125"/>
    </source>
</evidence>
<evidence type="ECO:0000256" key="6">
    <source>
        <dbReference type="SAM" id="MobiDB-lite"/>
    </source>
</evidence>
<evidence type="ECO:0000256" key="4">
    <source>
        <dbReference type="ARBA" id="ARBA00023163"/>
    </source>
</evidence>
<proteinExistence type="predicted"/>
<dbReference type="InterPro" id="IPR036638">
    <property type="entry name" value="HLH_DNA-bd_sf"/>
</dbReference>
<keyword evidence="5" id="KW-0539">Nucleus</keyword>
<dbReference type="PROSITE" id="PS50888">
    <property type="entry name" value="BHLH"/>
    <property type="match status" value="1"/>
</dbReference>
<dbReference type="PANTHER" id="PTHR10328:SF3">
    <property type="entry name" value="PROTEIN MAX"/>
    <property type="match status" value="1"/>
</dbReference>
<dbReference type="InterPro" id="IPR011598">
    <property type="entry name" value="bHLH_dom"/>
</dbReference>
<dbReference type="OrthoDB" id="5778525at2759"/>
<evidence type="ECO:0000259" key="7">
    <source>
        <dbReference type="PROSITE" id="PS50888"/>
    </source>
</evidence>
<dbReference type="SUPFAM" id="SSF47459">
    <property type="entry name" value="HLH, helix-loop-helix DNA-binding domain"/>
    <property type="match status" value="1"/>
</dbReference>
<feature type="compositionally biased region" description="Basic and acidic residues" evidence="6">
    <location>
        <begin position="361"/>
        <end position="372"/>
    </location>
</feature>
<feature type="domain" description="BHLH" evidence="7">
    <location>
        <begin position="366"/>
        <end position="417"/>
    </location>
</feature>
<dbReference type="GO" id="GO:0003677">
    <property type="term" value="F:DNA binding"/>
    <property type="evidence" value="ECO:0007669"/>
    <property type="project" value="UniProtKB-KW"/>
</dbReference>
<dbReference type="STRING" id="150374.A0A0M8N5W8"/>
<gene>
    <name evidence="8" type="ORF">ESCO_005395</name>
</gene>
<reference evidence="8 9" key="1">
    <citation type="submission" date="2015-07" db="EMBL/GenBank/DDBJ databases">
        <title>The genome of the fungus Escovopsis weberi, a specialized disease agent of ant agriculture.</title>
        <authorList>
            <person name="de Man T.J."/>
            <person name="Stajich J.E."/>
            <person name="Kubicek C.P."/>
            <person name="Chenthamara K."/>
            <person name="Atanasova L."/>
            <person name="Druzhinina I.S."/>
            <person name="Birnbaum S."/>
            <person name="Barribeau S.M."/>
            <person name="Teiling C."/>
            <person name="Suen G."/>
            <person name="Currie C."/>
            <person name="Gerardo N.M."/>
        </authorList>
    </citation>
    <scope>NUCLEOTIDE SEQUENCE [LARGE SCALE GENOMIC DNA]</scope>
</reference>
<feature type="compositionally biased region" description="Basic and acidic residues" evidence="6">
    <location>
        <begin position="292"/>
        <end position="313"/>
    </location>
</feature>
<dbReference type="GO" id="GO:0045944">
    <property type="term" value="P:positive regulation of transcription by RNA polymerase II"/>
    <property type="evidence" value="ECO:0007669"/>
    <property type="project" value="TreeGrafter"/>
</dbReference>